<evidence type="ECO:0000256" key="3">
    <source>
        <dbReference type="ARBA" id="ARBA00022679"/>
    </source>
</evidence>
<evidence type="ECO:0000256" key="6">
    <source>
        <dbReference type="PROSITE-ProRule" id="PRU01016"/>
    </source>
</evidence>
<dbReference type="PROSITE" id="PS51679">
    <property type="entry name" value="SAM_MT_C5"/>
    <property type="match status" value="1"/>
</dbReference>
<dbReference type="EC" id="2.1.1.37" evidence="1"/>
<accession>A0A6M0SJY7</accession>
<reference evidence="8 9" key="1">
    <citation type="journal article" date="2020" name="Microb. Ecol.">
        <title>Ecogenomics of the Marine Benthic Filamentous Cyanobacterium Adonisia.</title>
        <authorList>
            <person name="Walter J.M."/>
            <person name="Coutinho F.H."/>
            <person name="Leomil L."/>
            <person name="Hargreaves P.I."/>
            <person name="Campeao M.E."/>
            <person name="Vieira V.V."/>
            <person name="Silva B.S."/>
            <person name="Fistarol G.O."/>
            <person name="Salomon P.S."/>
            <person name="Sawabe T."/>
            <person name="Mino S."/>
            <person name="Hosokawa M."/>
            <person name="Miyashita H."/>
            <person name="Maruyama F."/>
            <person name="van Verk M.C."/>
            <person name="Dutilh B.E."/>
            <person name="Thompson C.C."/>
            <person name="Thompson F.L."/>
        </authorList>
    </citation>
    <scope>NUCLEOTIDE SEQUENCE [LARGE SCALE GENOMIC DNA]</scope>
    <source>
        <strain evidence="8 9">CCMR0082</strain>
    </source>
</reference>
<dbReference type="GO" id="GO:0032259">
    <property type="term" value="P:methylation"/>
    <property type="evidence" value="ECO:0007669"/>
    <property type="project" value="UniProtKB-KW"/>
</dbReference>
<evidence type="ECO:0000256" key="4">
    <source>
        <dbReference type="ARBA" id="ARBA00022691"/>
    </source>
</evidence>
<dbReference type="PANTHER" id="PTHR46098:SF1">
    <property type="entry name" value="TRNA (CYTOSINE(38)-C(5))-METHYLTRANSFERASE"/>
    <property type="match status" value="1"/>
</dbReference>
<keyword evidence="2 6" id="KW-0489">Methyltransferase</keyword>
<dbReference type="RefSeq" id="WP_163671473.1">
    <property type="nucleotide sequence ID" value="NZ_QZCE01000002.1"/>
</dbReference>
<feature type="active site" evidence="6">
    <location>
        <position position="97"/>
    </location>
</feature>
<evidence type="ECO:0000256" key="7">
    <source>
        <dbReference type="RuleBase" id="RU000416"/>
    </source>
</evidence>
<name>A0A6M0SJY7_9CYAN</name>
<evidence type="ECO:0000256" key="2">
    <source>
        <dbReference type="ARBA" id="ARBA00022603"/>
    </source>
</evidence>
<comment type="caution">
    <text evidence="8">The sequence shown here is derived from an EMBL/GenBank/DDBJ whole genome shotgun (WGS) entry which is preliminary data.</text>
</comment>
<evidence type="ECO:0000256" key="1">
    <source>
        <dbReference type="ARBA" id="ARBA00011975"/>
    </source>
</evidence>
<dbReference type="GO" id="GO:0003886">
    <property type="term" value="F:DNA (cytosine-5-)-methyltransferase activity"/>
    <property type="evidence" value="ECO:0007669"/>
    <property type="project" value="UniProtKB-EC"/>
</dbReference>
<keyword evidence="3 6" id="KW-0808">Transferase</keyword>
<evidence type="ECO:0000313" key="8">
    <source>
        <dbReference type="EMBL" id="NEZ68231.1"/>
    </source>
</evidence>
<dbReference type="SUPFAM" id="SSF53335">
    <property type="entry name" value="S-adenosyl-L-methionine-dependent methyltransferases"/>
    <property type="match status" value="1"/>
</dbReference>
<dbReference type="PRINTS" id="PR00105">
    <property type="entry name" value="C5METTRFRASE"/>
</dbReference>
<gene>
    <name evidence="8" type="primary">dcm</name>
    <name evidence="8" type="ORF">D0962_36820</name>
</gene>
<dbReference type="InterPro" id="IPR050750">
    <property type="entry name" value="C5-MTase"/>
</dbReference>
<dbReference type="NCBIfam" id="TIGR00675">
    <property type="entry name" value="dcm"/>
    <property type="match status" value="1"/>
</dbReference>
<dbReference type="Gene3D" id="3.40.50.150">
    <property type="entry name" value="Vaccinia Virus protein VP39"/>
    <property type="match status" value="1"/>
</dbReference>
<dbReference type="InterPro" id="IPR029063">
    <property type="entry name" value="SAM-dependent_MTases_sf"/>
</dbReference>
<dbReference type="EMBL" id="QZCE01000002">
    <property type="protein sequence ID" value="NEZ68231.1"/>
    <property type="molecule type" value="Genomic_DNA"/>
</dbReference>
<proteinExistence type="inferred from homology"/>
<evidence type="ECO:0000256" key="5">
    <source>
        <dbReference type="ARBA" id="ARBA00022747"/>
    </source>
</evidence>
<comment type="similarity">
    <text evidence="6 7">Belongs to the class I-like SAM-binding methyltransferase superfamily. C5-methyltransferase family.</text>
</comment>
<dbReference type="Pfam" id="PF00145">
    <property type="entry name" value="DNA_methylase"/>
    <property type="match status" value="1"/>
</dbReference>
<dbReference type="AlphaFoldDB" id="A0A6M0SJY7"/>
<evidence type="ECO:0000313" key="9">
    <source>
        <dbReference type="Proteomes" id="UP000473574"/>
    </source>
</evidence>
<dbReference type="GO" id="GO:0009307">
    <property type="term" value="P:DNA restriction-modification system"/>
    <property type="evidence" value="ECO:0007669"/>
    <property type="project" value="UniProtKB-KW"/>
</dbReference>
<organism evidence="8 9">
    <name type="scientific">Adonisia turfae CCMR0082</name>
    <dbReference type="NCBI Taxonomy" id="2304604"/>
    <lineage>
        <taxon>Bacteria</taxon>
        <taxon>Bacillati</taxon>
        <taxon>Cyanobacteriota</taxon>
        <taxon>Adonisia</taxon>
        <taxon>Adonisia turfae</taxon>
    </lineage>
</organism>
<keyword evidence="5" id="KW-0680">Restriction system</keyword>
<dbReference type="PANTHER" id="PTHR46098">
    <property type="entry name" value="TRNA (CYTOSINE(38)-C(5))-METHYLTRANSFERASE"/>
    <property type="match status" value="1"/>
</dbReference>
<sequence length="397" mass="44598">MPFSITKNKALTHVSELTSSYANLSCAEYFAGIGLVRLGLEQAGWNVLFSNDWSPSKFEMYSAHFKDASAHYKVQDIFSISSTDVPSTLLATASFPCIDLSLAGNLKGIDGEHSSAFWGFTQLLDNQVNKPKLVMLENVAGWLTSNQGEDFRITVQELNRLGYACDVFTIDAAHFVPQSRPRVFVIGVQISEANQNIFMFSQRSSSLKTSALEKAVMGNLDLCWHFLDVPTLPDRTECDLSFVVEDLPEKDQRWWSNNEVKRHLEMMSPVNLKYLKKLQDLSSYSYCSMYRRVRQGQQRAEVRKDGLAGCLRTARGGSSRQMLVRVGHSSIRMRLMTPREYARLQGVPDSYPLPPQLNQALTGFGDAVCVPVIAWIAERILNPLAKSFQENTLTLQS</sequence>
<keyword evidence="4 6" id="KW-0949">S-adenosyl-L-methionine</keyword>
<protein>
    <recommendedName>
        <fullName evidence="1">DNA (cytosine-5-)-methyltransferase</fullName>
        <ecNumber evidence="1">2.1.1.37</ecNumber>
    </recommendedName>
</protein>
<dbReference type="Gene3D" id="3.90.120.10">
    <property type="entry name" value="DNA Methylase, subunit A, domain 2"/>
    <property type="match status" value="1"/>
</dbReference>
<dbReference type="Proteomes" id="UP000473574">
    <property type="component" value="Unassembled WGS sequence"/>
</dbReference>
<dbReference type="InterPro" id="IPR001525">
    <property type="entry name" value="C5_MeTfrase"/>
</dbReference>